<dbReference type="RefSeq" id="WP_150149830.1">
    <property type="nucleotide sequence ID" value="NZ_QSND01000002.1"/>
</dbReference>
<organism evidence="5 6">
    <name type="scientific">Bacillus swezeyi</name>
    <dbReference type="NCBI Taxonomy" id="1925020"/>
    <lineage>
        <taxon>Bacteria</taxon>
        <taxon>Bacillati</taxon>
        <taxon>Bacillota</taxon>
        <taxon>Bacilli</taxon>
        <taxon>Bacillales</taxon>
        <taxon>Bacillaceae</taxon>
        <taxon>Bacillus</taxon>
    </lineage>
</organism>
<comment type="caution">
    <text evidence="5">The sequence shown here is derived from an EMBL/GenBank/DDBJ whole genome shotgun (WGS) entry which is preliminary data.</text>
</comment>
<evidence type="ECO:0000259" key="4">
    <source>
        <dbReference type="Pfam" id="PF11611"/>
    </source>
</evidence>
<feature type="compositionally biased region" description="Low complexity" evidence="2">
    <location>
        <begin position="29"/>
        <end position="40"/>
    </location>
</feature>
<protein>
    <submittedName>
        <fullName evidence="5">DUF4352 domain-containing protein</fullName>
    </submittedName>
</protein>
<dbReference type="InterPro" id="IPR029051">
    <property type="entry name" value="DUF4352"/>
</dbReference>
<evidence type="ECO:0000313" key="6">
    <source>
        <dbReference type="Proteomes" id="UP000324326"/>
    </source>
</evidence>
<dbReference type="Pfam" id="PF11611">
    <property type="entry name" value="DUF4352"/>
    <property type="match status" value="1"/>
</dbReference>
<dbReference type="Gene3D" id="2.60.40.1240">
    <property type="match status" value="1"/>
</dbReference>
<evidence type="ECO:0000313" key="5">
    <source>
        <dbReference type="EMBL" id="KAA6451001.1"/>
    </source>
</evidence>
<gene>
    <name evidence="5" type="ORF">DX927_09235</name>
</gene>
<dbReference type="AlphaFoldDB" id="A0A5M8RT58"/>
<feature type="transmembrane region" description="Helical" evidence="3">
    <location>
        <begin position="14"/>
        <end position="33"/>
    </location>
</feature>
<sequence length="211" mass="23078">MGKEKTKKPIYKKWWFWLIIIIIIGAAASNGGGSEEASSSTNNDKSTEEKSSETKQTEKKEEKKEEKEEEKNPKIGDNVKVGDMDYKISGKKTADQVGPSALPQKASGKYLVLDVTLKNNGNEKVTVDASFFKLKRGEKTYEADSAASMSANQSEDGNIDNSFFLQNLNPDSEISGKVVFDVAPEVASADDLQLEVQTGAWGTEKGTIDLK</sequence>
<dbReference type="InterPro" id="IPR029050">
    <property type="entry name" value="Immunoprotect_excell_Ig-like"/>
</dbReference>
<evidence type="ECO:0000256" key="3">
    <source>
        <dbReference type="SAM" id="Phobius"/>
    </source>
</evidence>
<dbReference type="EMBL" id="QSND01000002">
    <property type="protein sequence ID" value="KAA6451001.1"/>
    <property type="molecule type" value="Genomic_DNA"/>
</dbReference>
<keyword evidence="3" id="KW-0472">Membrane</keyword>
<name>A0A5M8RT58_9BACI</name>
<feature type="domain" description="DUF4352" evidence="4">
    <location>
        <begin position="74"/>
        <end position="204"/>
    </location>
</feature>
<keyword evidence="1" id="KW-0732">Signal</keyword>
<proteinExistence type="predicted"/>
<feature type="compositionally biased region" description="Basic and acidic residues" evidence="2">
    <location>
        <begin position="45"/>
        <end position="74"/>
    </location>
</feature>
<reference evidence="5 6" key="1">
    <citation type="submission" date="2018-08" db="EMBL/GenBank/DDBJ databases">
        <title>Bacillus phenotypic plasticity.</title>
        <authorList>
            <person name="Hurtado E."/>
        </authorList>
    </citation>
    <scope>NUCLEOTIDE SEQUENCE [LARGE SCALE GENOMIC DNA]</scope>
    <source>
        <strain evidence="5 6">427</strain>
    </source>
</reference>
<evidence type="ECO:0000256" key="1">
    <source>
        <dbReference type="ARBA" id="ARBA00022729"/>
    </source>
</evidence>
<accession>A0A5M8RT58</accession>
<keyword evidence="3" id="KW-1133">Transmembrane helix</keyword>
<feature type="region of interest" description="Disordered" evidence="2">
    <location>
        <begin position="29"/>
        <end position="82"/>
    </location>
</feature>
<evidence type="ECO:0000256" key="2">
    <source>
        <dbReference type="SAM" id="MobiDB-lite"/>
    </source>
</evidence>
<keyword evidence="3" id="KW-0812">Transmembrane</keyword>
<dbReference type="Proteomes" id="UP000324326">
    <property type="component" value="Unassembled WGS sequence"/>
</dbReference>